<evidence type="ECO:0000313" key="8">
    <source>
        <dbReference type="Proteomes" id="UP000694542"/>
    </source>
</evidence>
<accession>A0A8C0PXG1</accession>
<reference evidence="6" key="2">
    <citation type="submission" date="2019-03" db="EMBL/GenBank/DDBJ databases">
        <authorList>
            <person name="Warren W.C."/>
            <person name="Johnson G.S."/>
        </authorList>
    </citation>
    <scope>NUCLEOTIDE SEQUENCE [LARGE SCALE GENOMIC DNA]</scope>
    <source>
        <strain evidence="6">Basenji</strain>
    </source>
</reference>
<keyword evidence="3" id="KW-0238">DNA-binding</keyword>
<dbReference type="Proteomes" id="UP000694542">
    <property type="component" value="Chromosome 8"/>
</dbReference>
<reference evidence="7" key="3">
    <citation type="submission" date="2025-05" db="UniProtKB">
        <authorList>
            <consortium name="Ensembl"/>
        </authorList>
    </citation>
    <scope>IDENTIFICATION</scope>
</reference>
<dbReference type="Ensembl" id="ENSCAFT00040004358.1">
    <property type="protein sequence ID" value="ENSCAFP00040003745.1"/>
    <property type="gene ID" value="ENSCAFG00040002297.1"/>
</dbReference>
<dbReference type="Pfam" id="PF01101">
    <property type="entry name" value="HMG14_17"/>
    <property type="match status" value="1"/>
</dbReference>
<reference evidence="7" key="1">
    <citation type="submission" date="2018-10" db="EMBL/GenBank/DDBJ databases">
        <title>De novo assembly of a Great Dane genome.</title>
        <authorList>
            <person name="Kidd J.M."/>
            <person name="Pendleton A.L."/>
            <person name="Shen F."/>
            <person name="Emery S."/>
        </authorList>
    </citation>
    <scope>NUCLEOTIDE SEQUENCE [LARGE SCALE GENOMIC DNA]</scope>
    <source>
        <strain evidence="7">Great Dane</strain>
    </source>
</reference>
<evidence type="ECO:0000256" key="3">
    <source>
        <dbReference type="ARBA" id="ARBA00023125"/>
    </source>
</evidence>
<comment type="similarity">
    <text evidence="2">Belongs to the HMGN family.</text>
</comment>
<dbReference type="InterPro" id="IPR000079">
    <property type="entry name" value="HMGN_fam"/>
</dbReference>
<comment type="subcellular location">
    <subcellularLocation>
        <location evidence="1">Nucleus</location>
    </subcellularLocation>
</comment>
<evidence type="ECO:0000256" key="1">
    <source>
        <dbReference type="ARBA" id="ARBA00004123"/>
    </source>
</evidence>
<sequence length="78" mass="8880">MPKRKVSSEEVMAKEGPKRRLVRMSAESDPAKVETKPKKLFSIELFPKESHFLILALPVKILWTLKHLSRGSPVLLVT</sequence>
<proteinExistence type="inferred from homology"/>
<evidence type="ECO:0000256" key="5">
    <source>
        <dbReference type="SAM" id="MobiDB-lite"/>
    </source>
</evidence>
<feature type="compositionally biased region" description="Basic and acidic residues" evidence="5">
    <location>
        <begin position="1"/>
        <end position="18"/>
    </location>
</feature>
<protein>
    <submittedName>
        <fullName evidence="7">Uncharacterized protein</fullName>
    </submittedName>
</protein>
<dbReference type="GO" id="GO:0005634">
    <property type="term" value="C:nucleus"/>
    <property type="evidence" value="ECO:0007669"/>
    <property type="project" value="UniProtKB-SubCell"/>
</dbReference>
<evidence type="ECO:0000313" key="6">
    <source>
        <dbReference type="Ensembl" id="ENSCAFP00030001266.1"/>
    </source>
</evidence>
<dbReference type="GO" id="GO:0031492">
    <property type="term" value="F:nucleosomal DNA binding"/>
    <property type="evidence" value="ECO:0007669"/>
    <property type="project" value="InterPro"/>
</dbReference>
<evidence type="ECO:0000256" key="2">
    <source>
        <dbReference type="ARBA" id="ARBA00007696"/>
    </source>
</evidence>
<organism evidence="7 8">
    <name type="scientific">Canis lupus familiaris</name>
    <name type="common">Dog</name>
    <name type="synonym">Canis familiaris</name>
    <dbReference type="NCBI Taxonomy" id="9615"/>
    <lineage>
        <taxon>Eukaryota</taxon>
        <taxon>Metazoa</taxon>
        <taxon>Chordata</taxon>
        <taxon>Craniata</taxon>
        <taxon>Vertebrata</taxon>
        <taxon>Euteleostomi</taxon>
        <taxon>Mammalia</taxon>
        <taxon>Eutheria</taxon>
        <taxon>Laurasiatheria</taxon>
        <taxon>Carnivora</taxon>
        <taxon>Caniformia</taxon>
        <taxon>Canidae</taxon>
        <taxon>Canis</taxon>
    </lineage>
</organism>
<dbReference type="AlphaFoldDB" id="A0A8C0PXG1"/>
<dbReference type="Ensembl" id="ENSCAFT00030001434.1">
    <property type="protein sequence ID" value="ENSCAFP00030001266.1"/>
    <property type="gene ID" value="ENSCAFG00030000839.1"/>
</dbReference>
<evidence type="ECO:0000313" key="7">
    <source>
        <dbReference type="Ensembl" id="ENSCAFP00040003745.1"/>
    </source>
</evidence>
<feature type="region of interest" description="Disordered" evidence="5">
    <location>
        <begin position="1"/>
        <end position="30"/>
    </location>
</feature>
<dbReference type="Proteomes" id="UP000694429">
    <property type="component" value="Chromosome 8"/>
</dbReference>
<name>A0A8C0PXG1_CANLF</name>
<dbReference type="GO" id="GO:0000785">
    <property type="term" value="C:chromatin"/>
    <property type="evidence" value="ECO:0007669"/>
    <property type="project" value="InterPro"/>
</dbReference>
<keyword evidence="4" id="KW-0539">Nucleus</keyword>
<evidence type="ECO:0000256" key="4">
    <source>
        <dbReference type="ARBA" id="ARBA00023242"/>
    </source>
</evidence>